<evidence type="ECO:0000256" key="5">
    <source>
        <dbReference type="ARBA" id="ARBA00023242"/>
    </source>
</evidence>
<feature type="compositionally biased region" description="Basic residues" evidence="6">
    <location>
        <begin position="160"/>
        <end position="169"/>
    </location>
</feature>
<protein>
    <submittedName>
        <fullName evidence="8">Zf-PARP-domain-containing protein</fullName>
    </submittedName>
</protein>
<dbReference type="InterPro" id="IPR001510">
    <property type="entry name" value="Znf_PARP"/>
</dbReference>
<dbReference type="OrthoDB" id="429950at2759"/>
<evidence type="ECO:0000256" key="4">
    <source>
        <dbReference type="ARBA" id="ARBA00022833"/>
    </source>
</evidence>
<evidence type="ECO:0000313" key="9">
    <source>
        <dbReference type="Proteomes" id="UP000800200"/>
    </source>
</evidence>
<dbReference type="GO" id="GO:0003677">
    <property type="term" value="F:DNA binding"/>
    <property type="evidence" value="ECO:0007669"/>
    <property type="project" value="InterPro"/>
</dbReference>
<feature type="domain" description="PARP-type" evidence="7">
    <location>
        <begin position="3"/>
        <end position="95"/>
    </location>
</feature>
<sequence length="246" mass="27084">MPYRVELAKQSRAGCKGTQCKKEKIKIDKGELRFGSLVTIDEHTSWAWKHWGCTTPAQIANLKEESGGDTDMVDGFDELPEELQAKVTDALEMGHVADEDWRGDVEMNRPGQKGMFKRTPKKQVKASEEDDEGAEEKPAPKKRRRPAKAADSDDEAPAPKKVRGKGKKAAAKEEDEQGEAEDAEPKPKKARGKKSVAKKETDKGNEAEEAEAPKTKPAKKKASAAGRDKPAPQKRARKKKAAAEDE</sequence>
<name>A0A6A6EMP5_9PEZI</name>
<keyword evidence="2" id="KW-0479">Metal-binding</keyword>
<keyword evidence="3" id="KW-0863">Zinc-finger</keyword>
<evidence type="ECO:0000259" key="7">
    <source>
        <dbReference type="PROSITE" id="PS50064"/>
    </source>
</evidence>
<feature type="compositionally biased region" description="Acidic residues" evidence="6">
    <location>
        <begin position="173"/>
        <end position="182"/>
    </location>
</feature>
<dbReference type="EMBL" id="ML994617">
    <property type="protein sequence ID" value="KAF2191196.1"/>
    <property type="molecule type" value="Genomic_DNA"/>
</dbReference>
<dbReference type="InterPro" id="IPR036957">
    <property type="entry name" value="Znf_PARP_sf"/>
</dbReference>
<evidence type="ECO:0000256" key="6">
    <source>
        <dbReference type="SAM" id="MobiDB-lite"/>
    </source>
</evidence>
<dbReference type="GO" id="GO:0005634">
    <property type="term" value="C:nucleus"/>
    <property type="evidence" value="ECO:0007669"/>
    <property type="project" value="UniProtKB-SubCell"/>
</dbReference>
<dbReference type="GO" id="GO:0008270">
    <property type="term" value="F:zinc ion binding"/>
    <property type="evidence" value="ECO:0007669"/>
    <property type="project" value="UniProtKB-KW"/>
</dbReference>
<evidence type="ECO:0000256" key="1">
    <source>
        <dbReference type="ARBA" id="ARBA00004123"/>
    </source>
</evidence>
<dbReference type="SMART" id="SM01336">
    <property type="entry name" value="zf-PARP"/>
    <property type="match status" value="1"/>
</dbReference>
<organism evidence="8 9">
    <name type="scientific">Zopfia rhizophila CBS 207.26</name>
    <dbReference type="NCBI Taxonomy" id="1314779"/>
    <lineage>
        <taxon>Eukaryota</taxon>
        <taxon>Fungi</taxon>
        <taxon>Dikarya</taxon>
        <taxon>Ascomycota</taxon>
        <taxon>Pezizomycotina</taxon>
        <taxon>Dothideomycetes</taxon>
        <taxon>Dothideomycetes incertae sedis</taxon>
        <taxon>Zopfiaceae</taxon>
        <taxon>Zopfia</taxon>
    </lineage>
</organism>
<keyword evidence="5" id="KW-0539">Nucleus</keyword>
<dbReference type="PROSITE" id="PS50064">
    <property type="entry name" value="ZF_PARP_2"/>
    <property type="match status" value="1"/>
</dbReference>
<dbReference type="Proteomes" id="UP000800200">
    <property type="component" value="Unassembled WGS sequence"/>
</dbReference>
<feature type="region of interest" description="Disordered" evidence="6">
    <location>
        <begin position="98"/>
        <end position="246"/>
    </location>
</feature>
<evidence type="ECO:0000256" key="3">
    <source>
        <dbReference type="ARBA" id="ARBA00022771"/>
    </source>
</evidence>
<dbReference type="SUPFAM" id="SSF57716">
    <property type="entry name" value="Glucocorticoid receptor-like (DNA-binding domain)"/>
    <property type="match status" value="1"/>
</dbReference>
<comment type="subcellular location">
    <subcellularLocation>
        <location evidence="1">Nucleus</location>
    </subcellularLocation>
</comment>
<feature type="compositionally biased region" description="Basic residues" evidence="6">
    <location>
        <begin position="115"/>
        <end position="124"/>
    </location>
</feature>
<keyword evidence="9" id="KW-1185">Reference proteome</keyword>
<dbReference type="AlphaFoldDB" id="A0A6A6EMP5"/>
<dbReference type="Pfam" id="PF00645">
    <property type="entry name" value="zf-PARP"/>
    <property type="match status" value="1"/>
</dbReference>
<keyword evidence="4" id="KW-0862">Zinc</keyword>
<accession>A0A6A6EMP5</accession>
<evidence type="ECO:0000313" key="8">
    <source>
        <dbReference type="EMBL" id="KAF2191196.1"/>
    </source>
</evidence>
<gene>
    <name evidence="8" type="ORF">K469DRAFT_720185</name>
</gene>
<dbReference type="Gene3D" id="3.30.1740.10">
    <property type="entry name" value="Zinc finger, PARP-type"/>
    <property type="match status" value="1"/>
</dbReference>
<evidence type="ECO:0000256" key="2">
    <source>
        <dbReference type="ARBA" id="ARBA00022723"/>
    </source>
</evidence>
<proteinExistence type="predicted"/>
<feature type="compositionally biased region" description="Basic and acidic residues" evidence="6">
    <location>
        <begin position="98"/>
        <end position="107"/>
    </location>
</feature>
<reference evidence="8" key="1">
    <citation type="journal article" date="2020" name="Stud. Mycol.">
        <title>101 Dothideomycetes genomes: a test case for predicting lifestyles and emergence of pathogens.</title>
        <authorList>
            <person name="Haridas S."/>
            <person name="Albert R."/>
            <person name="Binder M."/>
            <person name="Bloem J."/>
            <person name="Labutti K."/>
            <person name="Salamov A."/>
            <person name="Andreopoulos B."/>
            <person name="Baker S."/>
            <person name="Barry K."/>
            <person name="Bills G."/>
            <person name="Bluhm B."/>
            <person name="Cannon C."/>
            <person name="Castanera R."/>
            <person name="Culley D."/>
            <person name="Daum C."/>
            <person name="Ezra D."/>
            <person name="Gonzalez J."/>
            <person name="Henrissat B."/>
            <person name="Kuo A."/>
            <person name="Liang C."/>
            <person name="Lipzen A."/>
            <person name="Lutzoni F."/>
            <person name="Magnuson J."/>
            <person name="Mondo S."/>
            <person name="Nolan M."/>
            <person name="Ohm R."/>
            <person name="Pangilinan J."/>
            <person name="Park H.-J."/>
            <person name="Ramirez L."/>
            <person name="Alfaro M."/>
            <person name="Sun H."/>
            <person name="Tritt A."/>
            <person name="Yoshinaga Y."/>
            <person name="Zwiers L.-H."/>
            <person name="Turgeon B."/>
            <person name="Goodwin S."/>
            <person name="Spatafora J."/>
            <person name="Crous P."/>
            <person name="Grigoriev I."/>
        </authorList>
    </citation>
    <scope>NUCLEOTIDE SEQUENCE</scope>
    <source>
        <strain evidence="8">CBS 207.26</strain>
    </source>
</reference>
<feature type="compositionally biased region" description="Basic and acidic residues" evidence="6">
    <location>
        <begin position="197"/>
        <end position="214"/>
    </location>
</feature>